<dbReference type="OrthoDB" id="204797at2759"/>
<organism evidence="2 3">
    <name type="scientific">Triparma strigata</name>
    <dbReference type="NCBI Taxonomy" id="1606541"/>
    <lineage>
        <taxon>Eukaryota</taxon>
        <taxon>Sar</taxon>
        <taxon>Stramenopiles</taxon>
        <taxon>Ochrophyta</taxon>
        <taxon>Bolidophyceae</taxon>
        <taxon>Parmales</taxon>
        <taxon>Triparmaceae</taxon>
        <taxon>Triparma</taxon>
    </lineage>
</organism>
<reference evidence="3" key="1">
    <citation type="journal article" date="2023" name="Commun. Biol.">
        <title>Genome analysis of Parmales, the sister group of diatoms, reveals the evolutionary specialization of diatoms from phago-mixotrophs to photoautotrophs.</title>
        <authorList>
            <person name="Ban H."/>
            <person name="Sato S."/>
            <person name="Yoshikawa S."/>
            <person name="Yamada K."/>
            <person name="Nakamura Y."/>
            <person name="Ichinomiya M."/>
            <person name="Sato N."/>
            <person name="Blanc-Mathieu R."/>
            <person name="Endo H."/>
            <person name="Kuwata A."/>
            <person name="Ogata H."/>
        </authorList>
    </citation>
    <scope>NUCLEOTIDE SEQUENCE [LARGE SCALE GENOMIC DNA]</scope>
    <source>
        <strain evidence="3">NIES 3701</strain>
    </source>
</reference>
<dbReference type="InterPro" id="IPR036537">
    <property type="entry name" value="Adaptor_Cbl_N_dom_sf"/>
</dbReference>
<evidence type="ECO:0000313" key="3">
    <source>
        <dbReference type="Proteomes" id="UP001165085"/>
    </source>
</evidence>
<dbReference type="AlphaFoldDB" id="A0A9W7BUF7"/>
<keyword evidence="1" id="KW-0175">Coiled coil</keyword>
<accession>A0A9W7BUF7</accession>
<comment type="caution">
    <text evidence="2">The sequence shown here is derived from an EMBL/GenBank/DDBJ whole genome shotgun (WGS) entry which is preliminary data.</text>
</comment>
<name>A0A9W7BUF7_9STRA</name>
<keyword evidence="3" id="KW-1185">Reference proteome</keyword>
<evidence type="ECO:0000256" key="1">
    <source>
        <dbReference type="SAM" id="Coils"/>
    </source>
</evidence>
<dbReference type="Proteomes" id="UP001165085">
    <property type="component" value="Unassembled WGS sequence"/>
</dbReference>
<gene>
    <name evidence="2" type="ORF">TrST_g2574</name>
</gene>
<dbReference type="Gene3D" id="1.20.930.20">
    <property type="entry name" value="Adaptor protein Cbl, N-terminal domain"/>
    <property type="match status" value="1"/>
</dbReference>
<proteinExistence type="predicted"/>
<sequence length="251" mass="27468">MKFSELLEKGEGIARRAVKGGAMLAETGIFEGIPIVGNILNGAAMINEVINGSDDCEGALAELRDTVLLIEPVISQLAEAEHLLHNSEHAQSLHNNLEAVSKTLEDIWDAVQLYVNKNVVIKLATSGSNEQSFIDLLSALKKGLDNLNFMISGETLIAMLNTKAAVDNLAEHLKKLEATKNAQDARKEGEEQMEIDERLVEWIEVDENTGEPRPFATGTFGSVFRVKYEGEIVCAKLMDLKGYTTKQLNAT</sequence>
<evidence type="ECO:0000313" key="2">
    <source>
        <dbReference type="EMBL" id="GMH93789.1"/>
    </source>
</evidence>
<protein>
    <submittedName>
        <fullName evidence="2">Uncharacterized protein</fullName>
    </submittedName>
</protein>
<feature type="coiled-coil region" evidence="1">
    <location>
        <begin position="159"/>
        <end position="193"/>
    </location>
</feature>
<dbReference type="EMBL" id="BRXY01000421">
    <property type="protein sequence ID" value="GMH93789.1"/>
    <property type="molecule type" value="Genomic_DNA"/>
</dbReference>
<dbReference type="GO" id="GO:0007166">
    <property type="term" value="P:cell surface receptor signaling pathway"/>
    <property type="evidence" value="ECO:0007669"/>
    <property type="project" value="InterPro"/>
</dbReference>